<protein>
    <submittedName>
        <fullName evidence="1">Unplaced genomic scaffold K443scaffold_162, whole genome shotgun sequence</fullName>
    </submittedName>
</protein>
<reference evidence="2" key="2">
    <citation type="submission" date="2015-01" db="EMBL/GenBank/DDBJ databases">
        <title>Evolutionary Origins and Diversification of the Mycorrhizal Mutualists.</title>
        <authorList>
            <consortium name="DOE Joint Genome Institute"/>
            <consortium name="Mycorrhizal Genomics Consortium"/>
            <person name="Kohler A."/>
            <person name="Kuo A."/>
            <person name="Nagy L.G."/>
            <person name="Floudas D."/>
            <person name="Copeland A."/>
            <person name="Barry K.W."/>
            <person name="Cichocki N."/>
            <person name="Veneault-Fourrey C."/>
            <person name="LaButti K."/>
            <person name="Lindquist E.A."/>
            <person name="Lipzen A."/>
            <person name="Lundell T."/>
            <person name="Morin E."/>
            <person name="Murat C."/>
            <person name="Riley R."/>
            <person name="Ohm R."/>
            <person name="Sun H."/>
            <person name="Tunlid A."/>
            <person name="Henrissat B."/>
            <person name="Grigoriev I.V."/>
            <person name="Hibbett D.S."/>
            <person name="Martin F."/>
        </authorList>
    </citation>
    <scope>NUCLEOTIDE SEQUENCE [LARGE SCALE GENOMIC DNA]</scope>
    <source>
        <strain evidence="2">LaAM-08-1</strain>
    </source>
</reference>
<dbReference type="HOGENOM" id="CLU_2638424_0_0_1"/>
<evidence type="ECO:0000313" key="1">
    <source>
        <dbReference type="EMBL" id="KIJ97309.1"/>
    </source>
</evidence>
<dbReference type="AlphaFoldDB" id="A0A0C9WLJ5"/>
<accession>A0A0C9WLJ5</accession>
<name>A0A0C9WLJ5_9AGAR</name>
<dbReference type="EMBL" id="KN838697">
    <property type="protein sequence ID" value="KIJ97309.1"/>
    <property type="molecule type" value="Genomic_DNA"/>
</dbReference>
<proteinExistence type="predicted"/>
<organism evidence="1 2">
    <name type="scientific">Laccaria amethystina LaAM-08-1</name>
    <dbReference type="NCBI Taxonomy" id="1095629"/>
    <lineage>
        <taxon>Eukaryota</taxon>
        <taxon>Fungi</taxon>
        <taxon>Dikarya</taxon>
        <taxon>Basidiomycota</taxon>
        <taxon>Agaricomycotina</taxon>
        <taxon>Agaricomycetes</taxon>
        <taxon>Agaricomycetidae</taxon>
        <taxon>Agaricales</taxon>
        <taxon>Agaricineae</taxon>
        <taxon>Hydnangiaceae</taxon>
        <taxon>Laccaria</taxon>
    </lineage>
</organism>
<sequence>MGIRHRNASTDLFSHLTESCHQMALPIPHNFYFQATRGPCIIMGVHEHCKQREWNDGLIRLSSTASHLCNTAFNLSR</sequence>
<keyword evidence="2" id="KW-1185">Reference proteome</keyword>
<dbReference type="Proteomes" id="UP000054477">
    <property type="component" value="Unassembled WGS sequence"/>
</dbReference>
<gene>
    <name evidence="1" type="ORF">K443DRAFT_255772</name>
</gene>
<evidence type="ECO:0000313" key="2">
    <source>
        <dbReference type="Proteomes" id="UP000054477"/>
    </source>
</evidence>
<reference evidence="1 2" key="1">
    <citation type="submission" date="2014-04" db="EMBL/GenBank/DDBJ databases">
        <authorList>
            <consortium name="DOE Joint Genome Institute"/>
            <person name="Kuo A."/>
            <person name="Kohler A."/>
            <person name="Nagy L.G."/>
            <person name="Floudas D."/>
            <person name="Copeland A."/>
            <person name="Barry K.W."/>
            <person name="Cichocki N."/>
            <person name="Veneault-Fourrey C."/>
            <person name="LaButti K."/>
            <person name="Lindquist E.A."/>
            <person name="Lipzen A."/>
            <person name="Lundell T."/>
            <person name="Morin E."/>
            <person name="Murat C."/>
            <person name="Sun H."/>
            <person name="Tunlid A."/>
            <person name="Henrissat B."/>
            <person name="Grigoriev I.V."/>
            <person name="Hibbett D.S."/>
            <person name="Martin F."/>
            <person name="Nordberg H.P."/>
            <person name="Cantor M.N."/>
            <person name="Hua S.X."/>
        </authorList>
    </citation>
    <scope>NUCLEOTIDE SEQUENCE [LARGE SCALE GENOMIC DNA]</scope>
    <source>
        <strain evidence="1 2">LaAM-08-1</strain>
    </source>
</reference>